<dbReference type="PANTHER" id="PTHR14991:SF0">
    <property type="entry name" value="RING FINGER PROTEIN 32"/>
    <property type="match status" value="1"/>
</dbReference>
<protein>
    <submittedName>
        <fullName evidence="7">RING finger protein 32-like</fullName>
    </submittedName>
</protein>
<feature type="region of interest" description="Disordered" evidence="4">
    <location>
        <begin position="114"/>
        <end position="147"/>
    </location>
</feature>
<dbReference type="CDD" id="cd23767">
    <property type="entry name" value="IQCD"/>
    <property type="match status" value="1"/>
</dbReference>
<evidence type="ECO:0000256" key="3">
    <source>
        <dbReference type="PROSITE-ProRule" id="PRU00175"/>
    </source>
</evidence>
<dbReference type="PANTHER" id="PTHR14991">
    <property type="entry name" value="RING FINGER PROTEIN 32"/>
    <property type="match status" value="1"/>
</dbReference>
<dbReference type="GO" id="GO:0008270">
    <property type="term" value="F:zinc ion binding"/>
    <property type="evidence" value="ECO:0007669"/>
    <property type="project" value="UniProtKB-KW"/>
</dbReference>
<dbReference type="AlphaFoldDB" id="A0AAV3ZWW6"/>
<evidence type="ECO:0000256" key="5">
    <source>
        <dbReference type="SAM" id="SignalP"/>
    </source>
</evidence>
<dbReference type="InterPro" id="IPR000048">
    <property type="entry name" value="IQ_motif_EF-hand-BS"/>
</dbReference>
<keyword evidence="1 3" id="KW-0479">Metal-binding</keyword>
<feature type="domain" description="RING-type" evidence="6">
    <location>
        <begin position="197"/>
        <end position="239"/>
    </location>
</feature>
<dbReference type="PROSITE" id="PS50096">
    <property type="entry name" value="IQ"/>
    <property type="match status" value="1"/>
</dbReference>
<reference evidence="7 8" key="1">
    <citation type="journal article" date="2021" name="Elife">
        <title>Chloroplast acquisition without the gene transfer in kleptoplastic sea slugs, Plakobranchus ocellatus.</title>
        <authorList>
            <person name="Maeda T."/>
            <person name="Takahashi S."/>
            <person name="Yoshida T."/>
            <person name="Shimamura S."/>
            <person name="Takaki Y."/>
            <person name="Nagai Y."/>
            <person name="Toyoda A."/>
            <person name="Suzuki Y."/>
            <person name="Arimoto A."/>
            <person name="Ishii H."/>
            <person name="Satoh N."/>
            <person name="Nishiyama T."/>
            <person name="Hasebe M."/>
            <person name="Maruyama T."/>
            <person name="Minagawa J."/>
            <person name="Obokata J."/>
            <person name="Shigenobu S."/>
        </authorList>
    </citation>
    <scope>NUCLEOTIDE SEQUENCE [LARGE SCALE GENOMIC DNA]</scope>
</reference>
<sequence>MTALVLYLLSLHALRLSCVQGAEEMAEADSSCRSLRVTSGLNTGVKGFVLSLRNNNSLTISSSVVCVSLAFFTWQVANKSSVALTAMALQDHWTRTLSLGTSFGPRKVGVGPATMAKQKLKKDAKPVVDTGRSRGKKEPEPQQAKSEVEYVLDEKPPPLTLAQKFGLVEAPKQLLSESEWSGIKAKSNKREDSGEPCVICKEDFGLQEQVILSCSHVFHRACLQAFERFTGRKSCPMCRHEQYQTRVIHEGARVYRHKAVIRVQAAWRGYVVRSWYKKLRETVPPKDPLLKKKFYEEKLTAIVDRMINSVDINMSDFLQEIDSSVQQSRAIFSQWDAVHNPITPEMWEAIQLKAVERGDTECPICLTELHLSTNASQSTTQSKEDTAPRKSQHQPKQQQEQQQDQTSRRTTPNPKLRRKLQDQKLLQKLSRDTGSSQDASDSTCSDSDIHTLHGDNETKKTVSFDSSVGDKTKRDSEDSETGLPQAEEDGSPLRCRNQHHATFVTQSKQELEGSTSNNRPRRIRATVLLSCTHVFHSTCLHTLEEMAMVDMRNSCPVCRAHYQKKVIVF</sequence>
<feature type="domain" description="RING-type" evidence="6">
    <location>
        <begin position="527"/>
        <end position="559"/>
    </location>
</feature>
<dbReference type="InterPro" id="IPR013083">
    <property type="entry name" value="Znf_RING/FYVE/PHD"/>
</dbReference>
<organism evidence="7 8">
    <name type="scientific">Plakobranchus ocellatus</name>
    <dbReference type="NCBI Taxonomy" id="259542"/>
    <lineage>
        <taxon>Eukaryota</taxon>
        <taxon>Metazoa</taxon>
        <taxon>Spiralia</taxon>
        <taxon>Lophotrochozoa</taxon>
        <taxon>Mollusca</taxon>
        <taxon>Gastropoda</taxon>
        <taxon>Heterobranchia</taxon>
        <taxon>Euthyneura</taxon>
        <taxon>Panpulmonata</taxon>
        <taxon>Sacoglossa</taxon>
        <taxon>Placobranchoidea</taxon>
        <taxon>Plakobranchidae</taxon>
        <taxon>Plakobranchus</taxon>
    </lineage>
</organism>
<feature type="compositionally biased region" description="Polar residues" evidence="4">
    <location>
        <begin position="433"/>
        <end position="446"/>
    </location>
</feature>
<proteinExistence type="predicted"/>
<evidence type="ECO:0000313" key="7">
    <source>
        <dbReference type="EMBL" id="GFO00426.1"/>
    </source>
</evidence>
<evidence type="ECO:0000259" key="6">
    <source>
        <dbReference type="PROSITE" id="PS50089"/>
    </source>
</evidence>
<keyword evidence="2" id="KW-0862">Zinc</keyword>
<dbReference type="InterPro" id="IPR042862">
    <property type="entry name" value="RNF32"/>
</dbReference>
<keyword evidence="8" id="KW-1185">Reference proteome</keyword>
<name>A0AAV3ZWW6_9GAST</name>
<dbReference type="InterPro" id="IPR001841">
    <property type="entry name" value="Znf_RING"/>
</dbReference>
<gene>
    <name evidence="7" type="ORF">PoB_002693100</name>
</gene>
<feature type="compositionally biased region" description="Low complexity" evidence="4">
    <location>
        <begin position="394"/>
        <end position="405"/>
    </location>
</feature>
<feature type="signal peptide" evidence="5">
    <location>
        <begin position="1"/>
        <end position="21"/>
    </location>
</feature>
<dbReference type="Pfam" id="PF13639">
    <property type="entry name" value="zf-RING_2"/>
    <property type="match status" value="1"/>
</dbReference>
<dbReference type="Proteomes" id="UP000735302">
    <property type="component" value="Unassembled WGS sequence"/>
</dbReference>
<feature type="region of interest" description="Disordered" evidence="4">
    <location>
        <begin position="374"/>
        <end position="493"/>
    </location>
</feature>
<dbReference type="SMART" id="SM00184">
    <property type="entry name" value="RING"/>
    <property type="match status" value="2"/>
</dbReference>
<evidence type="ECO:0000256" key="2">
    <source>
        <dbReference type="ARBA" id="ARBA00022833"/>
    </source>
</evidence>
<dbReference type="EMBL" id="BLXT01003087">
    <property type="protein sequence ID" value="GFO00426.1"/>
    <property type="molecule type" value="Genomic_DNA"/>
</dbReference>
<dbReference type="Pfam" id="PF00612">
    <property type="entry name" value="IQ"/>
    <property type="match status" value="1"/>
</dbReference>
<dbReference type="Gene3D" id="3.30.40.10">
    <property type="entry name" value="Zinc/RING finger domain, C3HC4 (zinc finger)"/>
    <property type="match status" value="2"/>
</dbReference>
<evidence type="ECO:0000313" key="8">
    <source>
        <dbReference type="Proteomes" id="UP000735302"/>
    </source>
</evidence>
<dbReference type="PROSITE" id="PS50089">
    <property type="entry name" value="ZF_RING_2"/>
    <property type="match status" value="2"/>
</dbReference>
<comment type="caution">
    <text evidence="7">The sequence shown here is derived from an EMBL/GenBank/DDBJ whole genome shotgun (WGS) entry which is preliminary data.</text>
</comment>
<keyword evidence="1 3" id="KW-0863">Zinc-finger</keyword>
<evidence type="ECO:0000256" key="4">
    <source>
        <dbReference type="SAM" id="MobiDB-lite"/>
    </source>
</evidence>
<dbReference type="SUPFAM" id="SSF57850">
    <property type="entry name" value="RING/U-box"/>
    <property type="match status" value="2"/>
</dbReference>
<feature type="compositionally biased region" description="Basic and acidic residues" evidence="4">
    <location>
        <begin position="447"/>
        <end position="476"/>
    </location>
</feature>
<feature type="compositionally biased region" description="Basic and acidic residues" evidence="4">
    <location>
        <begin position="136"/>
        <end position="147"/>
    </location>
</feature>
<feature type="chain" id="PRO_5043584927" evidence="5">
    <location>
        <begin position="22"/>
        <end position="569"/>
    </location>
</feature>
<accession>A0AAV3ZWW6</accession>
<evidence type="ECO:0000256" key="1">
    <source>
        <dbReference type="ARBA" id="ARBA00022771"/>
    </source>
</evidence>
<keyword evidence="5" id="KW-0732">Signal</keyword>
<dbReference type="CDD" id="cd16677">
    <property type="entry name" value="RING-H2_RNF32_rpt1"/>
    <property type="match status" value="1"/>
</dbReference>